<feature type="active site" description="Proton acceptor" evidence="7">
    <location>
        <position position="195"/>
    </location>
</feature>
<dbReference type="PROSITE" id="PS00068">
    <property type="entry name" value="MDH"/>
    <property type="match status" value="1"/>
</dbReference>
<feature type="domain" description="Lactate/malate dehydrogenase C-terminal" evidence="13">
    <location>
        <begin position="165"/>
        <end position="328"/>
    </location>
</feature>
<dbReference type="AlphaFoldDB" id="B4J9C6"/>
<dbReference type="EC" id="1.1.1.37" evidence="11"/>
<dbReference type="EMBL" id="CH916367">
    <property type="protein sequence ID" value="EDW01407.1"/>
    <property type="molecule type" value="Genomic_DNA"/>
</dbReference>
<gene>
    <name evidence="14" type="primary">Dgri\GH21422</name>
    <name evidence="14" type="ORF">Dgri_GH21422</name>
</gene>
<dbReference type="Gene3D" id="3.90.110.10">
    <property type="entry name" value="Lactate dehydrogenase/glycoside hydrolase, family 4, C-terminal"/>
    <property type="match status" value="1"/>
</dbReference>
<dbReference type="GO" id="GO:0030060">
    <property type="term" value="F:L-malate dehydrogenase (NAD+) activity"/>
    <property type="evidence" value="ECO:0007669"/>
    <property type="project" value="UniProtKB-EC"/>
</dbReference>
<dbReference type="PIRSF" id="PIRSF000102">
    <property type="entry name" value="Lac_mal_DH"/>
    <property type="match status" value="1"/>
</dbReference>
<dbReference type="InterPro" id="IPR015955">
    <property type="entry name" value="Lactate_DH/Glyco_Ohase_4_C"/>
</dbReference>
<feature type="binding site" evidence="9">
    <location>
        <position position="52"/>
    </location>
    <ligand>
        <name>NAD(+)</name>
        <dbReference type="ChEBI" id="CHEBI:57540"/>
    </ligand>
</feature>
<feature type="binding site" evidence="9">
    <location>
        <position position="112"/>
    </location>
    <ligand>
        <name>NAD(+)</name>
        <dbReference type="ChEBI" id="CHEBI:57540"/>
    </ligand>
</feature>
<feature type="binding site" evidence="8">
    <location>
        <position position="171"/>
    </location>
    <ligand>
        <name>substrate</name>
    </ligand>
</feature>
<dbReference type="FunFam" id="3.90.110.10:FF:000001">
    <property type="entry name" value="Malate dehydrogenase"/>
    <property type="match status" value="1"/>
</dbReference>
<evidence type="ECO:0000256" key="10">
    <source>
        <dbReference type="RuleBase" id="RU003369"/>
    </source>
</evidence>
<dbReference type="InterPro" id="IPR001236">
    <property type="entry name" value="Lactate/malate_DH_N"/>
</dbReference>
<feature type="domain" description="Lactate/malate dehydrogenase N-terminal" evidence="12">
    <location>
        <begin position="20"/>
        <end position="163"/>
    </location>
</feature>
<feature type="binding site" evidence="8">
    <location>
        <position position="137"/>
    </location>
    <ligand>
        <name>substrate</name>
    </ligand>
</feature>
<proteinExistence type="inferred from homology"/>
<evidence type="ECO:0000256" key="4">
    <source>
        <dbReference type="ARBA" id="ARBA00023002"/>
    </source>
</evidence>
<dbReference type="InParanoid" id="B4J9C6"/>
<feature type="binding site" evidence="8">
    <location>
        <position position="105"/>
    </location>
    <ligand>
        <name>substrate</name>
    </ligand>
</feature>
<dbReference type="Gene3D" id="3.40.50.720">
    <property type="entry name" value="NAD(P)-binding Rossmann-like Domain"/>
    <property type="match status" value="1"/>
</dbReference>
<dbReference type="OMA" id="CIVECAY"/>
<dbReference type="InterPro" id="IPR001252">
    <property type="entry name" value="Malate_DH_AS"/>
</dbReference>
<dbReference type="Pfam" id="PF02866">
    <property type="entry name" value="Ldh_1_C"/>
    <property type="match status" value="1"/>
</dbReference>
<evidence type="ECO:0000256" key="2">
    <source>
        <dbReference type="ARBA" id="ARBA00011738"/>
    </source>
</evidence>
<feature type="binding site" evidence="8">
    <location>
        <position position="99"/>
    </location>
    <ligand>
        <name>substrate</name>
    </ligand>
</feature>
<dbReference type="PANTHER" id="PTHR11540:SF16">
    <property type="entry name" value="MALATE DEHYDROGENASE, MITOCHONDRIAL"/>
    <property type="match status" value="1"/>
</dbReference>
<keyword evidence="15" id="KW-1185">Reference proteome</keyword>
<dbReference type="GO" id="GO:0006108">
    <property type="term" value="P:malate metabolic process"/>
    <property type="evidence" value="ECO:0007669"/>
    <property type="project" value="InterPro"/>
</dbReference>
<dbReference type="InterPro" id="IPR010097">
    <property type="entry name" value="Malate_DH_type1"/>
</dbReference>
<dbReference type="OrthoDB" id="4069699at2759"/>
<evidence type="ECO:0000256" key="7">
    <source>
        <dbReference type="PIRSR" id="PIRSR000102-1"/>
    </source>
</evidence>
<reference evidence="14 15" key="1">
    <citation type="journal article" date="2007" name="Nature">
        <title>Evolution of genes and genomes on the Drosophila phylogeny.</title>
        <authorList>
            <consortium name="Drosophila 12 Genomes Consortium"/>
            <person name="Clark A.G."/>
            <person name="Eisen M.B."/>
            <person name="Smith D.R."/>
            <person name="Bergman C.M."/>
            <person name="Oliver B."/>
            <person name="Markow T.A."/>
            <person name="Kaufman T.C."/>
            <person name="Kellis M."/>
            <person name="Gelbart W."/>
            <person name="Iyer V.N."/>
            <person name="Pollard D.A."/>
            <person name="Sackton T.B."/>
            <person name="Larracuente A.M."/>
            <person name="Singh N.D."/>
            <person name="Abad J.P."/>
            <person name="Abt D.N."/>
            <person name="Adryan B."/>
            <person name="Aguade M."/>
            <person name="Akashi H."/>
            <person name="Anderson W.W."/>
            <person name="Aquadro C.F."/>
            <person name="Ardell D.H."/>
            <person name="Arguello R."/>
            <person name="Artieri C.G."/>
            <person name="Barbash D.A."/>
            <person name="Barker D."/>
            <person name="Barsanti P."/>
            <person name="Batterham P."/>
            <person name="Batzoglou S."/>
            <person name="Begun D."/>
            <person name="Bhutkar A."/>
            <person name="Blanco E."/>
            <person name="Bosak S.A."/>
            <person name="Bradley R.K."/>
            <person name="Brand A.D."/>
            <person name="Brent M.R."/>
            <person name="Brooks A.N."/>
            <person name="Brown R.H."/>
            <person name="Butlin R.K."/>
            <person name="Caggese C."/>
            <person name="Calvi B.R."/>
            <person name="Bernardo de Carvalho A."/>
            <person name="Caspi A."/>
            <person name="Castrezana S."/>
            <person name="Celniker S.E."/>
            <person name="Chang J.L."/>
            <person name="Chapple C."/>
            <person name="Chatterji S."/>
            <person name="Chinwalla A."/>
            <person name="Civetta A."/>
            <person name="Clifton S.W."/>
            <person name="Comeron J.M."/>
            <person name="Costello J.C."/>
            <person name="Coyne J.A."/>
            <person name="Daub J."/>
            <person name="David R.G."/>
            <person name="Delcher A.L."/>
            <person name="Delehaunty K."/>
            <person name="Do C.B."/>
            <person name="Ebling H."/>
            <person name="Edwards K."/>
            <person name="Eickbush T."/>
            <person name="Evans J.D."/>
            <person name="Filipski A."/>
            <person name="Findeiss S."/>
            <person name="Freyhult E."/>
            <person name="Fulton L."/>
            <person name="Fulton R."/>
            <person name="Garcia A.C."/>
            <person name="Gardiner A."/>
            <person name="Garfield D.A."/>
            <person name="Garvin B.E."/>
            <person name="Gibson G."/>
            <person name="Gilbert D."/>
            <person name="Gnerre S."/>
            <person name="Godfrey J."/>
            <person name="Good R."/>
            <person name="Gotea V."/>
            <person name="Gravely B."/>
            <person name="Greenberg A.J."/>
            <person name="Griffiths-Jones S."/>
            <person name="Gross S."/>
            <person name="Guigo R."/>
            <person name="Gustafson E.A."/>
            <person name="Haerty W."/>
            <person name="Hahn M.W."/>
            <person name="Halligan D.L."/>
            <person name="Halpern A.L."/>
            <person name="Halter G.M."/>
            <person name="Han M.V."/>
            <person name="Heger A."/>
            <person name="Hillier L."/>
            <person name="Hinrichs A.S."/>
            <person name="Holmes I."/>
            <person name="Hoskins R.A."/>
            <person name="Hubisz M.J."/>
            <person name="Hultmark D."/>
            <person name="Huntley M.A."/>
            <person name="Jaffe D.B."/>
            <person name="Jagadeeshan S."/>
            <person name="Jeck W.R."/>
            <person name="Johnson J."/>
            <person name="Jones C.D."/>
            <person name="Jordan W.C."/>
            <person name="Karpen G.H."/>
            <person name="Kataoka E."/>
            <person name="Keightley P.D."/>
            <person name="Kheradpour P."/>
            <person name="Kirkness E.F."/>
            <person name="Koerich L.B."/>
            <person name="Kristiansen K."/>
            <person name="Kudrna D."/>
            <person name="Kulathinal R.J."/>
            <person name="Kumar S."/>
            <person name="Kwok R."/>
            <person name="Lander E."/>
            <person name="Langley C.H."/>
            <person name="Lapoint R."/>
            <person name="Lazzaro B.P."/>
            <person name="Lee S.J."/>
            <person name="Levesque L."/>
            <person name="Li R."/>
            <person name="Lin C.F."/>
            <person name="Lin M.F."/>
            <person name="Lindblad-Toh K."/>
            <person name="Llopart A."/>
            <person name="Long M."/>
            <person name="Low L."/>
            <person name="Lozovsky E."/>
            <person name="Lu J."/>
            <person name="Luo M."/>
            <person name="Machado C.A."/>
            <person name="Makalowski W."/>
            <person name="Marzo M."/>
            <person name="Matsuda M."/>
            <person name="Matzkin L."/>
            <person name="McAllister B."/>
            <person name="McBride C.S."/>
            <person name="McKernan B."/>
            <person name="McKernan K."/>
            <person name="Mendez-Lago M."/>
            <person name="Minx P."/>
            <person name="Mollenhauer M.U."/>
            <person name="Montooth K."/>
            <person name="Mount S.M."/>
            <person name="Mu X."/>
            <person name="Myers E."/>
            <person name="Negre B."/>
            <person name="Newfeld S."/>
            <person name="Nielsen R."/>
            <person name="Noor M.A."/>
            <person name="O'Grady P."/>
            <person name="Pachter L."/>
            <person name="Papaceit M."/>
            <person name="Parisi M.J."/>
            <person name="Parisi M."/>
            <person name="Parts L."/>
            <person name="Pedersen J.S."/>
            <person name="Pesole G."/>
            <person name="Phillippy A.M."/>
            <person name="Ponting C.P."/>
            <person name="Pop M."/>
            <person name="Porcelli D."/>
            <person name="Powell J.R."/>
            <person name="Prohaska S."/>
            <person name="Pruitt K."/>
            <person name="Puig M."/>
            <person name="Quesneville H."/>
            <person name="Ram K.R."/>
            <person name="Rand D."/>
            <person name="Rasmussen M.D."/>
            <person name="Reed L.K."/>
            <person name="Reenan R."/>
            <person name="Reily A."/>
            <person name="Remington K.A."/>
            <person name="Rieger T.T."/>
            <person name="Ritchie M.G."/>
            <person name="Robin C."/>
            <person name="Rogers Y.H."/>
            <person name="Rohde C."/>
            <person name="Rozas J."/>
            <person name="Rubenfield M.J."/>
            <person name="Ruiz A."/>
            <person name="Russo S."/>
            <person name="Salzberg S.L."/>
            <person name="Sanchez-Gracia A."/>
            <person name="Saranga D.J."/>
            <person name="Sato H."/>
            <person name="Schaeffer S.W."/>
            <person name="Schatz M.C."/>
            <person name="Schlenke T."/>
            <person name="Schwartz R."/>
            <person name="Segarra C."/>
            <person name="Singh R.S."/>
            <person name="Sirot L."/>
            <person name="Sirota M."/>
            <person name="Sisneros N.B."/>
            <person name="Smith C.D."/>
            <person name="Smith T.F."/>
            <person name="Spieth J."/>
            <person name="Stage D.E."/>
            <person name="Stark A."/>
            <person name="Stephan W."/>
            <person name="Strausberg R.L."/>
            <person name="Strempel S."/>
            <person name="Sturgill D."/>
            <person name="Sutton G."/>
            <person name="Sutton G.G."/>
            <person name="Tao W."/>
            <person name="Teichmann S."/>
            <person name="Tobari Y.N."/>
            <person name="Tomimura Y."/>
            <person name="Tsolas J.M."/>
            <person name="Valente V.L."/>
            <person name="Venter E."/>
            <person name="Venter J.C."/>
            <person name="Vicario S."/>
            <person name="Vieira F.G."/>
            <person name="Vilella A.J."/>
            <person name="Villasante A."/>
            <person name="Walenz B."/>
            <person name="Wang J."/>
            <person name="Wasserman M."/>
            <person name="Watts T."/>
            <person name="Wilson D."/>
            <person name="Wilson R.K."/>
            <person name="Wing R.A."/>
            <person name="Wolfner M.F."/>
            <person name="Wong A."/>
            <person name="Wong G.K."/>
            <person name="Wu C.I."/>
            <person name="Wu G."/>
            <person name="Yamamoto D."/>
            <person name="Yang H.P."/>
            <person name="Yang S.P."/>
            <person name="Yorke J.A."/>
            <person name="Yoshida K."/>
            <person name="Zdobnov E."/>
            <person name="Zhang P."/>
            <person name="Zhang Y."/>
            <person name="Zimin A.V."/>
            <person name="Baldwin J."/>
            <person name="Abdouelleil A."/>
            <person name="Abdulkadir J."/>
            <person name="Abebe A."/>
            <person name="Abera B."/>
            <person name="Abreu J."/>
            <person name="Acer S.C."/>
            <person name="Aftuck L."/>
            <person name="Alexander A."/>
            <person name="An P."/>
            <person name="Anderson E."/>
            <person name="Anderson S."/>
            <person name="Arachi H."/>
            <person name="Azer M."/>
            <person name="Bachantsang P."/>
            <person name="Barry A."/>
            <person name="Bayul T."/>
            <person name="Berlin A."/>
            <person name="Bessette D."/>
            <person name="Bloom T."/>
            <person name="Blye J."/>
            <person name="Boguslavskiy L."/>
            <person name="Bonnet C."/>
            <person name="Boukhgalter B."/>
            <person name="Bourzgui I."/>
            <person name="Brown A."/>
            <person name="Cahill P."/>
            <person name="Channer S."/>
            <person name="Cheshatsang Y."/>
            <person name="Chuda L."/>
            <person name="Citroen M."/>
            <person name="Collymore A."/>
            <person name="Cooke P."/>
            <person name="Costello M."/>
            <person name="D'Aco K."/>
            <person name="Daza R."/>
            <person name="De Haan G."/>
            <person name="DeGray S."/>
            <person name="DeMaso C."/>
            <person name="Dhargay N."/>
            <person name="Dooley K."/>
            <person name="Dooley E."/>
            <person name="Doricent M."/>
            <person name="Dorje P."/>
            <person name="Dorjee K."/>
            <person name="Dupes A."/>
            <person name="Elong R."/>
            <person name="Falk J."/>
            <person name="Farina A."/>
            <person name="Faro S."/>
            <person name="Ferguson D."/>
            <person name="Fisher S."/>
            <person name="Foley C.D."/>
            <person name="Franke A."/>
            <person name="Friedrich D."/>
            <person name="Gadbois L."/>
            <person name="Gearin G."/>
            <person name="Gearin C.R."/>
            <person name="Giannoukos G."/>
            <person name="Goode T."/>
            <person name="Graham J."/>
            <person name="Grandbois E."/>
            <person name="Grewal S."/>
            <person name="Gyaltsen K."/>
            <person name="Hafez N."/>
            <person name="Hagos B."/>
            <person name="Hall J."/>
            <person name="Henson C."/>
            <person name="Hollinger A."/>
            <person name="Honan T."/>
            <person name="Huard M.D."/>
            <person name="Hughes L."/>
            <person name="Hurhula B."/>
            <person name="Husby M.E."/>
            <person name="Kamat A."/>
            <person name="Kanga B."/>
            <person name="Kashin S."/>
            <person name="Khazanovich D."/>
            <person name="Kisner P."/>
            <person name="Lance K."/>
            <person name="Lara M."/>
            <person name="Lee W."/>
            <person name="Lennon N."/>
            <person name="Letendre F."/>
            <person name="LeVine R."/>
            <person name="Lipovsky A."/>
            <person name="Liu X."/>
            <person name="Liu J."/>
            <person name="Liu S."/>
            <person name="Lokyitsang T."/>
            <person name="Lokyitsang Y."/>
            <person name="Lubonja R."/>
            <person name="Lui A."/>
            <person name="MacDonald P."/>
            <person name="Magnisalis V."/>
            <person name="Maru K."/>
            <person name="Matthews C."/>
            <person name="McCusker W."/>
            <person name="McDonough S."/>
            <person name="Mehta T."/>
            <person name="Meldrim J."/>
            <person name="Meneus L."/>
            <person name="Mihai O."/>
            <person name="Mihalev A."/>
            <person name="Mihova T."/>
            <person name="Mittelman R."/>
            <person name="Mlenga V."/>
            <person name="Montmayeur A."/>
            <person name="Mulrain L."/>
            <person name="Navidi A."/>
            <person name="Naylor J."/>
            <person name="Negash T."/>
            <person name="Nguyen T."/>
            <person name="Nguyen N."/>
            <person name="Nicol R."/>
            <person name="Norbu C."/>
            <person name="Norbu N."/>
            <person name="Novod N."/>
            <person name="O'Neill B."/>
            <person name="Osman S."/>
            <person name="Markiewicz E."/>
            <person name="Oyono O.L."/>
            <person name="Patti C."/>
            <person name="Phunkhang P."/>
            <person name="Pierre F."/>
            <person name="Priest M."/>
            <person name="Raghuraman S."/>
            <person name="Rege F."/>
            <person name="Reyes R."/>
            <person name="Rise C."/>
            <person name="Rogov P."/>
            <person name="Ross K."/>
            <person name="Ryan E."/>
            <person name="Settipalli S."/>
            <person name="Shea T."/>
            <person name="Sherpa N."/>
            <person name="Shi L."/>
            <person name="Shih D."/>
            <person name="Sparrow T."/>
            <person name="Spaulding J."/>
            <person name="Stalker J."/>
            <person name="Stange-Thomann N."/>
            <person name="Stavropoulos S."/>
            <person name="Stone C."/>
            <person name="Strader C."/>
            <person name="Tesfaye S."/>
            <person name="Thomson T."/>
            <person name="Thoulutsang Y."/>
            <person name="Thoulutsang D."/>
            <person name="Topham K."/>
            <person name="Topping I."/>
            <person name="Tsamla T."/>
            <person name="Vassiliev H."/>
            <person name="Vo A."/>
            <person name="Wangchuk T."/>
            <person name="Wangdi T."/>
            <person name="Weiand M."/>
            <person name="Wilkinson J."/>
            <person name="Wilson A."/>
            <person name="Yadav S."/>
            <person name="Young G."/>
            <person name="Yu Q."/>
            <person name="Zembek L."/>
            <person name="Zhong D."/>
            <person name="Zimmer A."/>
            <person name="Zwirko Z."/>
            <person name="Jaffe D.B."/>
            <person name="Alvarez P."/>
            <person name="Brockman W."/>
            <person name="Butler J."/>
            <person name="Chin C."/>
            <person name="Gnerre S."/>
            <person name="Grabherr M."/>
            <person name="Kleber M."/>
            <person name="Mauceli E."/>
            <person name="MacCallum I."/>
        </authorList>
    </citation>
    <scope>NUCLEOTIDE SEQUENCE [LARGE SCALE GENOMIC DNA]</scope>
    <source>
        <strain evidence="15">Tucson 15287-2541.00</strain>
    </source>
</reference>
<name>B4J9C6_DROGR</name>
<dbReference type="FunCoup" id="B4J9C6">
    <property type="interactions" value="181"/>
</dbReference>
<sequence>MISMKIGQIARYSRCAKKAVKVAVVGAAGGIGQPLSLLLKMSPMISTLALHDLQDIKGVVADLSHICTGTRVQAFVGAKELQCALEDAAIVVVPAGLPRKPGMNRADLLTVNGDVAVEVAKTIAFVCPKALMAFITNPINTIIPIVAQILKERNVFDPNRLFGVTTLDVVRARTFVAEALCIDPRTVQIPVIGGHAGITILPLLSQCLPKYTVTGAERDKLVKRIQDAGNEVVEAKAGAGSATLSMAFAAAKFVDCLLRAINGEENVIACSYVQSKVTEAEFFATPILLGPGGIYKNLGLPQLDEQEKKAVETLVKQLQQDIAEGAKFLCK</sequence>
<keyword evidence="3 11" id="KW-0816">Tricarboxylic acid cycle</keyword>
<dbReference type="SUPFAM" id="SSF51735">
    <property type="entry name" value="NAD(P)-binding Rossmann-fold domains"/>
    <property type="match status" value="1"/>
</dbReference>
<evidence type="ECO:0000313" key="15">
    <source>
        <dbReference type="Proteomes" id="UP000001070"/>
    </source>
</evidence>
<dbReference type="eggNOG" id="KOG1494">
    <property type="taxonomic scope" value="Eukaryota"/>
</dbReference>
<dbReference type="Proteomes" id="UP000001070">
    <property type="component" value="Unassembled WGS sequence"/>
</dbReference>
<feature type="binding site" evidence="9">
    <location>
        <position position="246"/>
    </location>
    <ligand>
        <name>NAD(+)</name>
        <dbReference type="ChEBI" id="CHEBI:57540"/>
    </ligand>
</feature>
<feature type="binding site" evidence="9">
    <location>
        <begin position="26"/>
        <end position="32"/>
    </location>
    <ligand>
        <name>NAD(+)</name>
        <dbReference type="ChEBI" id="CHEBI:57540"/>
    </ligand>
</feature>
<protein>
    <recommendedName>
        <fullName evidence="11">Malate dehydrogenase</fullName>
        <ecNumber evidence="11">1.1.1.37</ecNumber>
    </recommendedName>
</protein>
<evidence type="ECO:0000256" key="6">
    <source>
        <dbReference type="ARBA" id="ARBA00048313"/>
    </source>
</evidence>
<evidence type="ECO:0000256" key="9">
    <source>
        <dbReference type="PIRSR" id="PIRSR000102-3"/>
    </source>
</evidence>
<keyword evidence="4 10" id="KW-0560">Oxidoreductase</keyword>
<dbReference type="InterPro" id="IPR022383">
    <property type="entry name" value="Lactate/malate_DH_C"/>
</dbReference>
<evidence type="ECO:0000313" key="14">
    <source>
        <dbReference type="EMBL" id="EDW01407.1"/>
    </source>
</evidence>
<dbReference type="SUPFAM" id="SSF56327">
    <property type="entry name" value="LDH C-terminal domain-like"/>
    <property type="match status" value="1"/>
</dbReference>
<dbReference type="InterPro" id="IPR001557">
    <property type="entry name" value="L-lactate/malate_DH"/>
</dbReference>
<dbReference type="PhylomeDB" id="B4J9C6"/>
<dbReference type="FunFam" id="3.40.50.720:FF:000268">
    <property type="entry name" value="Malate dehydrogenase"/>
    <property type="match status" value="1"/>
</dbReference>
<evidence type="ECO:0000256" key="11">
    <source>
        <dbReference type="RuleBase" id="RU003405"/>
    </source>
</evidence>
<dbReference type="STRING" id="7222.B4J9C6"/>
<evidence type="ECO:0000259" key="13">
    <source>
        <dbReference type="Pfam" id="PF02866"/>
    </source>
</evidence>
<evidence type="ECO:0000256" key="5">
    <source>
        <dbReference type="ARBA" id="ARBA00023027"/>
    </source>
</evidence>
<dbReference type="GO" id="GO:0005739">
    <property type="term" value="C:mitochondrion"/>
    <property type="evidence" value="ECO:0007669"/>
    <property type="project" value="TreeGrafter"/>
</dbReference>
<dbReference type="HOGENOM" id="CLU_047181_1_0_1"/>
<accession>B4J9C6</accession>
<dbReference type="GO" id="GO:0006099">
    <property type="term" value="P:tricarboxylic acid cycle"/>
    <property type="evidence" value="ECO:0007669"/>
    <property type="project" value="UniProtKB-KW"/>
</dbReference>
<comment type="subunit">
    <text evidence="2">Homodimer.</text>
</comment>
<dbReference type="Pfam" id="PF00056">
    <property type="entry name" value="Ldh_1_N"/>
    <property type="match status" value="1"/>
</dbReference>
<keyword evidence="5 9" id="KW-0520">NAD</keyword>
<dbReference type="NCBIfam" id="TIGR01772">
    <property type="entry name" value="MDH_euk_gproteo"/>
    <property type="match status" value="1"/>
</dbReference>
<comment type="similarity">
    <text evidence="1">Belongs to the LDH/MDH superfamily. MDH type 1 family.</text>
</comment>
<evidence type="ECO:0000256" key="8">
    <source>
        <dbReference type="PIRSR" id="PIRSR000102-2"/>
    </source>
</evidence>
<evidence type="ECO:0000256" key="3">
    <source>
        <dbReference type="ARBA" id="ARBA00022532"/>
    </source>
</evidence>
<organism evidence="15">
    <name type="scientific">Drosophila grimshawi</name>
    <name type="common">Hawaiian fruit fly</name>
    <name type="synonym">Idiomyia grimshawi</name>
    <dbReference type="NCBI Taxonomy" id="7222"/>
    <lineage>
        <taxon>Eukaryota</taxon>
        <taxon>Metazoa</taxon>
        <taxon>Ecdysozoa</taxon>
        <taxon>Arthropoda</taxon>
        <taxon>Hexapoda</taxon>
        <taxon>Insecta</taxon>
        <taxon>Pterygota</taxon>
        <taxon>Neoptera</taxon>
        <taxon>Endopterygota</taxon>
        <taxon>Diptera</taxon>
        <taxon>Brachycera</taxon>
        <taxon>Muscomorpha</taxon>
        <taxon>Ephydroidea</taxon>
        <taxon>Drosophilidae</taxon>
        <taxon>Drosophila</taxon>
        <taxon>Hawaiian Drosophila</taxon>
    </lineage>
</organism>
<evidence type="ECO:0000256" key="1">
    <source>
        <dbReference type="ARBA" id="ARBA00008824"/>
    </source>
</evidence>
<feature type="binding site" evidence="9">
    <location>
        <begin position="135"/>
        <end position="137"/>
    </location>
    <ligand>
        <name>NAD(+)</name>
        <dbReference type="ChEBI" id="CHEBI:57540"/>
    </ligand>
</feature>
<comment type="catalytic activity">
    <reaction evidence="6 11">
        <text>(S)-malate + NAD(+) = oxaloacetate + NADH + H(+)</text>
        <dbReference type="Rhea" id="RHEA:21432"/>
        <dbReference type="ChEBI" id="CHEBI:15378"/>
        <dbReference type="ChEBI" id="CHEBI:15589"/>
        <dbReference type="ChEBI" id="CHEBI:16452"/>
        <dbReference type="ChEBI" id="CHEBI:57540"/>
        <dbReference type="ChEBI" id="CHEBI:57945"/>
        <dbReference type="EC" id="1.1.1.37"/>
    </reaction>
</comment>
<dbReference type="PANTHER" id="PTHR11540">
    <property type="entry name" value="MALATE AND LACTATE DEHYDROGENASE"/>
    <property type="match status" value="1"/>
</dbReference>
<dbReference type="InterPro" id="IPR036291">
    <property type="entry name" value="NAD(P)-bd_dom_sf"/>
</dbReference>
<dbReference type="KEGG" id="dgr:6559963"/>
<evidence type="ECO:0000259" key="12">
    <source>
        <dbReference type="Pfam" id="PF00056"/>
    </source>
</evidence>
<dbReference type="CDD" id="cd01337">
    <property type="entry name" value="MDH_glyoxysomal_mitochondrial"/>
    <property type="match status" value="1"/>
</dbReference>